<gene>
    <name evidence="2" type="ORF">DMH04_16220</name>
</gene>
<dbReference type="EMBL" id="QHKI01000011">
    <property type="protein sequence ID" value="RSM85828.1"/>
    <property type="molecule type" value="Genomic_DNA"/>
</dbReference>
<reference evidence="2 3" key="1">
    <citation type="submission" date="2018-05" db="EMBL/GenBank/DDBJ databases">
        <title>Evolution of GPA BGCs.</title>
        <authorList>
            <person name="Waglechner N."/>
            <person name="Wright G.D."/>
        </authorList>
    </citation>
    <scope>NUCLEOTIDE SEQUENCE [LARGE SCALE GENOMIC DNA]</scope>
    <source>
        <strain evidence="2 3">A82846</strain>
    </source>
</reference>
<dbReference type="GO" id="GO:0097063">
    <property type="term" value="F:cadmium ion sensor activity"/>
    <property type="evidence" value="ECO:0007669"/>
    <property type="project" value="TreeGrafter"/>
</dbReference>
<dbReference type="PRINTS" id="PR00778">
    <property type="entry name" value="HTHARSR"/>
</dbReference>
<evidence type="ECO:0000313" key="2">
    <source>
        <dbReference type="EMBL" id="RSM85828.1"/>
    </source>
</evidence>
<feature type="domain" description="HTH arsR-type" evidence="1">
    <location>
        <begin position="1"/>
        <end position="94"/>
    </location>
</feature>
<dbReference type="Gene3D" id="1.10.10.10">
    <property type="entry name" value="Winged helix-like DNA-binding domain superfamily/Winged helix DNA-binding domain"/>
    <property type="match status" value="1"/>
</dbReference>
<evidence type="ECO:0000313" key="3">
    <source>
        <dbReference type="Proteomes" id="UP000287547"/>
    </source>
</evidence>
<dbReference type="InterPro" id="IPR036388">
    <property type="entry name" value="WH-like_DNA-bd_sf"/>
</dbReference>
<name>A0A428ZCY2_KIBAR</name>
<dbReference type="InterPro" id="IPR052543">
    <property type="entry name" value="HTH_Metal-responsive_Reg"/>
</dbReference>
<dbReference type="SUPFAM" id="SSF46785">
    <property type="entry name" value="Winged helix' DNA-binding domain"/>
    <property type="match status" value="1"/>
</dbReference>
<organism evidence="2 3">
    <name type="scientific">Kibdelosporangium aridum</name>
    <dbReference type="NCBI Taxonomy" id="2030"/>
    <lineage>
        <taxon>Bacteria</taxon>
        <taxon>Bacillati</taxon>
        <taxon>Actinomycetota</taxon>
        <taxon>Actinomycetes</taxon>
        <taxon>Pseudonocardiales</taxon>
        <taxon>Pseudonocardiaceae</taxon>
        <taxon>Kibdelosporangium</taxon>
    </lineage>
</organism>
<dbReference type="InterPro" id="IPR001845">
    <property type="entry name" value="HTH_ArsR_DNA-bd_dom"/>
</dbReference>
<dbReference type="AlphaFoldDB" id="A0A428ZCY2"/>
<dbReference type="OrthoDB" id="3232131at2"/>
<dbReference type="SMART" id="SM00418">
    <property type="entry name" value="HTH_ARSR"/>
    <property type="match status" value="1"/>
</dbReference>
<dbReference type="PROSITE" id="PS50987">
    <property type="entry name" value="HTH_ARSR_2"/>
    <property type="match status" value="1"/>
</dbReference>
<dbReference type="InterPro" id="IPR036390">
    <property type="entry name" value="WH_DNA-bd_sf"/>
</dbReference>
<proteinExistence type="predicted"/>
<evidence type="ECO:0000259" key="1">
    <source>
        <dbReference type="PROSITE" id="PS50987"/>
    </source>
</evidence>
<dbReference type="Pfam" id="PF12840">
    <property type="entry name" value="HTH_20"/>
    <property type="match status" value="1"/>
</dbReference>
<dbReference type="GO" id="GO:0032791">
    <property type="term" value="F:lead ion binding"/>
    <property type="evidence" value="ECO:0007669"/>
    <property type="project" value="TreeGrafter"/>
</dbReference>
<dbReference type="InterPro" id="IPR011991">
    <property type="entry name" value="ArsR-like_HTH"/>
</dbReference>
<protein>
    <submittedName>
        <fullName evidence="2">Transcriptional regulator</fullName>
    </submittedName>
</protein>
<dbReference type="GO" id="GO:0046686">
    <property type="term" value="P:response to cadmium ion"/>
    <property type="evidence" value="ECO:0007669"/>
    <property type="project" value="TreeGrafter"/>
</dbReference>
<comment type="caution">
    <text evidence="2">The sequence shown here is derived from an EMBL/GenBank/DDBJ whole genome shotgun (WGS) entry which is preliminary data.</text>
</comment>
<dbReference type="CDD" id="cd00090">
    <property type="entry name" value="HTH_ARSR"/>
    <property type="match status" value="1"/>
</dbReference>
<accession>A0A428ZCY2</accession>
<dbReference type="GO" id="GO:0010288">
    <property type="term" value="P:response to lead ion"/>
    <property type="evidence" value="ECO:0007669"/>
    <property type="project" value="TreeGrafter"/>
</dbReference>
<dbReference type="PANTHER" id="PTHR39168">
    <property type="entry name" value="TRANSCRIPTIONAL REGULATOR-RELATED"/>
    <property type="match status" value="1"/>
</dbReference>
<dbReference type="Proteomes" id="UP000287547">
    <property type="component" value="Unassembled WGS sequence"/>
</dbReference>
<dbReference type="GO" id="GO:0003677">
    <property type="term" value="F:DNA binding"/>
    <property type="evidence" value="ECO:0007669"/>
    <property type="project" value="TreeGrafter"/>
</dbReference>
<sequence length="232" mass="25139">MARGADLAKLAALLADETRAEFCLALLDGRAWTGRELARHAGVAASTTTEHLNRLVASGLLTERRQGRHRYVQLSGPHVAELLENLLAYVQPASDGPKTLRSATTSAALARGRTCYDHLAGKLGVAITDAMVDNGLLDQDTGFALTKAGMTWLTVDLGIDLRPARRPITRACLDWTERRSHLAGASGAHICQRFQQNEWIRRVGSSRAVRLTSAGEQALHRLLGIDATRMIG</sequence>
<dbReference type="PANTHER" id="PTHR39168:SF1">
    <property type="entry name" value="TRANSCRIPTIONAL REGULATORY PROTEIN"/>
    <property type="match status" value="1"/>
</dbReference>
<dbReference type="RefSeq" id="WP_037267824.1">
    <property type="nucleotide sequence ID" value="NZ_QHKI01000011.1"/>
</dbReference>
<dbReference type="GO" id="GO:0003700">
    <property type="term" value="F:DNA-binding transcription factor activity"/>
    <property type="evidence" value="ECO:0007669"/>
    <property type="project" value="InterPro"/>
</dbReference>